<reference evidence="2 3" key="1">
    <citation type="submission" date="2023-11" db="EMBL/GenBank/DDBJ databases">
        <title>Halocaridina rubra genome assembly.</title>
        <authorList>
            <person name="Smith C."/>
        </authorList>
    </citation>
    <scope>NUCLEOTIDE SEQUENCE [LARGE SCALE GENOMIC DNA]</scope>
    <source>
        <strain evidence="2">EP-1</strain>
        <tissue evidence="2">Whole</tissue>
    </source>
</reference>
<evidence type="ECO:0000256" key="1">
    <source>
        <dbReference type="SAM" id="MobiDB-lite"/>
    </source>
</evidence>
<comment type="caution">
    <text evidence="2">The sequence shown here is derived from an EMBL/GenBank/DDBJ whole genome shotgun (WGS) entry which is preliminary data.</text>
</comment>
<evidence type="ECO:0000313" key="3">
    <source>
        <dbReference type="Proteomes" id="UP001381693"/>
    </source>
</evidence>
<keyword evidence="3" id="KW-1185">Reference proteome</keyword>
<feature type="non-terminal residue" evidence="2">
    <location>
        <position position="218"/>
    </location>
</feature>
<organism evidence="2 3">
    <name type="scientific">Halocaridina rubra</name>
    <name type="common">Hawaiian red shrimp</name>
    <dbReference type="NCBI Taxonomy" id="373956"/>
    <lineage>
        <taxon>Eukaryota</taxon>
        <taxon>Metazoa</taxon>
        <taxon>Ecdysozoa</taxon>
        <taxon>Arthropoda</taxon>
        <taxon>Crustacea</taxon>
        <taxon>Multicrustacea</taxon>
        <taxon>Malacostraca</taxon>
        <taxon>Eumalacostraca</taxon>
        <taxon>Eucarida</taxon>
        <taxon>Decapoda</taxon>
        <taxon>Pleocyemata</taxon>
        <taxon>Caridea</taxon>
        <taxon>Atyoidea</taxon>
        <taxon>Atyidae</taxon>
        <taxon>Halocaridina</taxon>
    </lineage>
</organism>
<sequence>MILRGVENLRRCAWIGEKDSAEEIDEEIYRKEEEVNTEESEENENNFDNSSSLLTKLQPVLVDYEESDTKNESVRLDNTETSLDLNFTELPTYEDDSEERRQALQRLLQRAMKMSKGKKEILRILHSVGRGPEGKIRDSLEGAIRGHIFYPEGLKLERGKFNQTNRGDKSDEENYSSYSSSEEALASCQGVIMTLPLVAYRSCSYRWLDINKITYDIP</sequence>
<protein>
    <submittedName>
        <fullName evidence="2">Uncharacterized protein</fullName>
    </submittedName>
</protein>
<feature type="region of interest" description="Disordered" evidence="1">
    <location>
        <begin position="27"/>
        <end position="50"/>
    </location>
</feature>
<proteinExistence type="predicted"/>
<dbReference type="Proteomes" id="UP001381693">
    <property type="component" value="Unassembled WGS sequence"/>
</dbReference>
<accession>A0AAN9A7C9</accession>
<dbReference type="EMBL" id="JAXCGZ010002859">
    <property type="protein sequence ID" value="KAK7083526.1"/>
    <property type="molecule type" value="Genomic_DNA"/>
</dbReference>
<dbReference type="AlphaFoldDB" id="A0AAN9A7C9"/>
<feature type="compositionally biased region" description="Acidic residues" evidence="1">
    <location>
        <begin position="35"/>
        <end position="45"/>
    </location>
</feature>
<name>A0AAN9A7C9_HALRR</name>
<gene>
    <name evidence="2" type="ORF">SK128_019254</name>
</gene>
<evidence type="ECO:0000313" key="2">
    <source>
        <dbReference type="EMBL" id="KAK7083526.1"/>
    </source>
</evidence>